<name>A0A1S8CSG3_9GAMM</name>
<dbReference type="STRING" id="1907941.BKE30_15230"/>
<evidence type="ECO:0000313" key="1">
    <source>
        <dbReference type="EMBL" id="ONG37128.1"/>
    </source>
</evidence>
<evidence type="ECO:0000313" key="2">
    <source>
        <dbReference type="Proteomes" id="UP000192132"/>
    </source>
</evidence>
<dbReference type="RefSeq" id="WP_076879433.1">
    <property type="nucleotide sequence ID" value="NZ_MLCN01000070.1"/>
</dbReference>
<comment type="caution">
    <text evidence="1">The sequence shown here is derived from an EMBL/GenBank/DDBJ whole genome shotgun (WGS) entry which is preliminary data.</text>
</comment>
<proteinExistence type="predicted"/>
<dbReference type="Proteomes" id="UP000192132">
    <property type="component" value="Unassembled WGS sequence"/>
</dbReference>
<dbReference type="EMBL" id="MLCN01000070">
    <property type="protein sequence ID" value="ONG37128.1"/>
    <property type="molecule type" value="Genomic_DNA"/>
</dbReference>
<accession>A0A1S8CSG3</accession>
<sequence>MLCYTLKQVSGQLNDVRVTGFTPLIAALESKAQVPEFIVHTDDDYEVLRYSTLAQIAKFQVCIENLMLEEYSHDLKLERTINVIDWLFEVPKGFCKRLIDLPTIIHRLQLLGQITRLTFLEQLMNVTGLAKPQCIAALEQTYWILDRAYGQLGLVSTAKTHIRLPV</sequence>
<organism evidence="1 2">
    <name type="scientific">Alkanindiges hydrocarboniclasticus</name>
    <dbReference type="NCBI Taxonomy" id="1907941"/>
    <lineage>
        <taxon>Bacteria</taxon>
        <taxon>Pseudomonadati</taxon>
        <taxon>Pseudomonadota</taxon>
        <taxon>Gammaproteobacteria</taxon>
        <taxon>Moraxellales</taxon>
        <taxon>Moraxellaceae</taxon>
        <taxon>Alkanindiges</taxon>
    </lineage>
</organism>
<keyword evidence="2" id="KW-1185">Reference proteome</keyword>
<dbReference type="AlphaFoldDB" id="A0A1S8CSG3"/>
<reference evidence="1 2" key="1">
    <citation type="submission" date="2016-10" db="EMBL/GenBank/DDBJ databases">
        <title>Draft Genome sequence of Alkanindiges sp. strain H1.</title>
        <authorList>
            <person name="Subhash Y."/>
            <person name="Lee S."/>
        </authorList>
    </citation>
    <scope>NUCLEOTIDE SEQUENCE [LARGE SCALE GENOMIC DNA]</scope>
    <source>
        <strain evidence="1 2">H1</strain>
    </source>
</reference>
<gene>
    <name evidence="1" type="ORF">BKE30_15230</name>
</gene>
<protein>
    <submittedName>
        <fullName evidence="1">Uncharacterized protein</fullName>
    </submittedName>
</protein>